<gene>
    <name evidence="2" type="ORF">Tci_908085</name>
</gene>
<protein>
    <submittedName>
        <fullName evidence="2">Uncharacterized protein</fullName>
    </submittedName>
</protein>
<feature type="region of interest" description="Disordered" evidence="1">
    <location>
        <begin position="1"/>
        <end position="59"/>
    </location>
</feature>
<dbReference type="EMBL" id="BKCJ011467444">
    <property type="protein sequence ID" value="GFD36116.1"/>
    <property type="molecule type" value="Genomic_DNA"/>
</dbReference>
<evidence type="ECO:0000313" key="2">
    <source>
        <dbReference type="EMBL" id="GFD36116.1"/>
    </source>
</evidence>
<accession>A0A699VRZ6</accession>
<sequence>MIDVEISSPAMMGSLRAKPTVWPRRINQSEKNPEHRTPTKAARNGNDANRPDLMKSMPR</sequence>
<evidence type="ECO:0000256" key="1">
    <source>
        <dbReference type="SAM" id="MobiDB-lite"/>
    </source>
</evidence>
<feature type="compositionally biased region" description="Basic and acidic residues" evidence="1">
    <location>
        <begin position="27"/>
        <end position="37"/>
    </location>
</feature>
<dbReference type="AlphaFoldDB" id="A0A699VRZ6"/>
<comment type="caution">
    <text evidence="2">The sequence shown here is derived from an EMBL/GenBank/DDBJ whole genome shotgun (WGS) entry which is preliminary data.</text>
</comment>
<proteinExistence type="predicted"/>
<name>A0A699VRZ6_TANCI</name>
<feature type="non-terminal residue" evidence="2">
    <location>
        <position position="59"/>
    </location>
</feature>
<organism evidence="2">
    <name type="scientific">Tanacetum cinerariifolium</name>
    <name type="common">Dalmatian daisy</name>
    <name type="synonym">Chrysanthemum cinerariifolium</name>
    <dbReference type="NCBI Taxonomy" id="118510"/>
    <lineage>
        <taxon>Eukaryota</taxon>
        <taxon>Viridiplantae</taxon>
        <taxon>Streptophyta</taxon>
        <taxon>Embryophyta</taxon>
        <taxon>Tracheophyta</taxon>
        <taxon>Spermatophyta</taxon>
        <taxon>Magnoliopsida</taxon>
        <taxon>eudicotyledons</taxon>
        <taxon>Gunneridae</taxon>
        <taxon>Pentapetalae</taxon>
        <taxon>asterids</taxon>
        <taxon>campanulids</taxon>
        <taxon>Asterales</taxon>
        <taxon>Asteraceae</taxon>
        <taxon>Asteroideae</taxon>
        <taxon>Anthemideae</taxon>
        <taxon>Anthemidinae</taxon>
        <taxon>Tanacetum</taxon>
    </lineage>
</organism>
<reference evidence="2" key="1">
    <citation type="journal article" date="2019" name="Sci. Rep.">
        <title>Draft genome of Tanacetum cinerariifolium, the natural source of mosquito coil.</title>
        <authorList>
            <person name="Yamashiro T."/>
            <person name="Shiraishi A."/>
            <person name="Satake H."/>
            <person name="Nakayama K."/>
        </authorList>
    </citation>
    <scope>NUCLEOTIDE SEQUENCE</scope>
</reference>